<comment type="cofactor">
    <cofactor evidence="1">
        <name>Zn(2+)</name>
        <dbReference type="ChEBI" id="CHEBI:29105"/>
    </cofactor>
</comment>
<feature type="active site" description="Proton donor/acceptor" evidence="3">
    <location>
        <position position="397"/>
    </location>
</feature>
<evidence type="ECO:0000256" key="1">
    <source>
        <dbReference type="ARBA" id="ARBA00001947"/>
    </source>
</evidence>
<evidence type="ECO:0000313" key="5">
    <source>
        <dbReference type="EMBL" id="ULU06988.1"/>
    </source>
</evidence>
<dbReference type="PANTHER" id="PTHR12756:SF9">
    <property type="entry name" value="CYTOSOLIC CARBOXYPEPTIDASE 6"/>
    <property type="match status" value="1"/>
</dbReference>
<dbReference type="InterPro" id="IPR040626">
    <property type="entry name" value="Pepdidase_M14_N"/>
</dbReference>
<evidence type="ECO:0000256" key="2">
    <source>
        <dbReference type="ARBA" id="ARBA00005988"/>
    </source>
</evidence>
<evidence type="ECO:0000313" key="6">
    <source>
        <dbReference type="Proteomes" id="UP000827892"/>
    </source>
</evidence>
<dbReference type="Gene3D" id="2.60.40.3120">
    <property type="match status" value="1"/>
</dbReference>
<dbReference type="GO" id="GO:0006508">
    <property type="term" value="P:proteolysis"/>
    <property type="evidence" value="ECO:0007669"/>
    <property type="project" value="EnsemblMetazoa"/>
</dbReference>
<protein>
    <recommendedName>
        <fullName evidence="4">Peptidase M14 domain-containing protein</fullName>
    </recommendedName>
</protein>
<reference evidence="5 6" key="1">
    <citation type="submission" date="2022-05" db="EMBL/GenBank/DDBJ databases">
        <title>Chromosome-level reference genomes for two strains of Caenorhabditis briggsae: an improved platform for comparative genomics.</title>
        <authorList>
            <person name="Stevens L."/>
            <person name="Andersen E.C."/>
        </authorList>
    </citation>
    <scope>NUCLEOTIDE SEQUENCE [LARGE SCALE GENOMIC DNA]</scope>
    <source>
        <strain evidence="5">QX1410_ONT</strain>
        <tissue evidence="5">Whole-organism</tissue>
    </source>
</reference>
<name>A0AAE9IV39_CAEBR</name>
<dbReference type="Pfam" id="PF18027">
    <property type="entry name" value="Pepdidase_M14_N"/>
    <property type="match status" value="1"/>
</dbReference>
<dbReference type="SUPFAM" id="SSF53187">
    <property type="entry name" value="Zn-dependent exopeptidases"/>
    <property type="match status" value="1"/>
</dbReference>
<dbReference type="GO" id="GO:0004181">
    <property type="term" value="F:metallocarboxypeptidase activity"/>
    <property type="evidence" value="ECO:0007669"/>
    <property type="project" value="EnsemblMetazoa"/>
</dbReference>
<gene>
    <name evidence="5" type="ORF">L3Y34_018641</name>
</gene>
<evidence type="ECO:0000256" key="3">
    <source>
        <dbReference type="PROSITE-ProRule" id="PRU01379"/>
    </source>
</evidence>
<dbReference type="AlphaFoldDB" id="A0AAE9IV39"/>
<dbReference type="Pfam" id="PF00246">
    <property type="entry name" value="Peptidase_M14"/>
    <property type="match status" value="1"/>
</dbReference>
<organism evidence="5 6">
    <name type="scientific">Caenorhabditis briggsae</name>
    <dbReference type="NCBI Taxonomy" id="6238"/>
    <lineage>
        <taxon>Eukaryota</taxon>
        <taxon>Metazoa</taxon>
        <taxon>Ecdysozoa</taxon>
        <taxon>Nematoda</taxon>
        <taxon>Chromadorea</taxon>
        <taxon>Rhabditida</taxon>
        <taxon>Rhabditina</taxon>
        <taxon>Rhabditomorpha</taxon>
        <taxon>Rhabditoidea</taxon>
        <taxon>Rhabditidae</taxon>
        <taxon>Peloderinae</taxon>
        <taxon>Caenorhabditis</taxon>
    </lineage>
</organism>
<comment type="similarity">
    <text evidence="2 3">Belongs to the peptidase M14 family.</text>
</comment>
<dbReference type="CDD" id="cd06908">
    <property type="entry name" value="M14_AGBL4_like"/>
    <property type="match status" value="1"/>
</dbReference>
<dbReference type="EMBL" id="CP090892">
    <property type="protein sequence ID" value="ULU06988.1"/>
    <property type="molecule type" value="Genomic_DNA"/>
</dbReference>
<dbReference type="Proteomes" id="UP000827892">
    <property type="component" value="Chromosome II"/>
</dbReference>
<accession>A0AAE9IV39</accession>
<dbReference type="GO" id="GO:0008270">
    <property type="term" value="F:zinc ion binding"/>
    <property type="evidence" value="ECO:0007669"/>
    <property type="project" value="InterPro"/>
</dbReference>
<sequence>MSCNIGNVTYPDTIPGQGNLVFEASFESGNLGRVDKVSCSEYDLFIRPDTLNSKYRVWFYFECKNATESQRIIFNIVNFSKQRTLFEMGIAAPVVKSNANNSWARIPSRHIYYYRSSQHNDRWILSFAFIFESSDPVQFAYCIPYTYGQMQSWLNELESRKYTFFHRDLLIHTVQKRRVDLITIDGSSDTFQGSKKMIFLTARVHPGESPSSHVMHGIIEFLVSKDDRAQKLRKVYCFKIIPMLNPDGVYLGNYRCSLMGHDLNRMWRGPSEWAHPSIYAVKSLLTQYDNNPQAQTVIYVDLHAHSQKPNCFLYGNVSVTAVSLLFLFKKLFKNQKKFPFPVEEKSTSRQLWLPQLLSELSEDYSLEFTQFNTDVEKAGTGRRTMGELLSCLCYTLEVSFFSYRHVDSSGNGIQHCTPYLQYKYEALGEAFCRALLNFYEADCGIREVLLERPFKTFLPARAQKSLKKQARKMIQTVMIK</sequence>
<evidence type="ECO:0000259" key="4">
    <source>
        <dbReference type="PROSITE" id="PS52035"/>
    </source>
</evidence>
<dbReference type="InterPro" id="IPR000834">
    <property type="entry name" value="Peptidase_M14"/>
</dbReference>
<dbReference type="PANTHER" id="PTHR12756">
    <property type="entry name" value="CYTOSOLIC CARBOXYPEPTIDASE"/>
    <property type="match status" value="1"/>
</dbReference>
<dbReference type="GO" id="GO:0018991">
    <property type="term" value="P:egg-laying behavior"/>
    <property type="evidence" value="ECO:0007669"/>
    <property type="project" value="EnsemblMetazoa"/>
</dbReference>
<dbReference type="PROSITE" id="PS52035">
    <property type="entry name" value="PEPTIDASE_M14"/>
    <property type="match status" value="1"/>
</dbReference>
<feature type="domain" description="Peptidase M14" evidence="4">
    <location>
        <begin position="143"/>
        <end position="439"/>
    </location>
</feature>
<proteinExistence type="inferred from homology"/>
<dbReference type="InterPro" id="IPR050821">
    <property type="entry name" value="Cytosolic_carboxypeptidase"/>
</dbReference>
<dbReference type="Gene3D" id="3.40.630.10">
    <property type="entry name" value="Zn peptidases"/>
    <property type="match status" value="1"/>
</dbReference>